<keyword evidence="1" id="KW-0614">Plasmid</keyword>
<dbReference type="AlphaFoldDB" id="F6GAY9"/>
<gene>
    <name evidence="1" type="ordered locus">RSPO_m01487</name>
</gene>
<sequence>MGKTIGPASPQALVGSARGFGTNCHGCNIRLPATIAYKAIQRTRGRSARLRACHHGIATTHCKESDMTRVLTILLATATLLSATGCASWTPRQRNTAIGAGVGAVAGAALIGGPGATLGGAALGGLVGNVATR</sequence>
<protein>
    <submittedName>
        <fullName evidence="1">Osmotically inducible lipoprotein b2</fullName>
    </submittedName>
</protein>
<name>F6GAY9_RALS8</name>
<proteinExistence type="predicted"/>
<keyword evidence="1" id="KW-0449">Lipoprotein</keyword>
<dbReference type="KEGG" id="rsn:RSPO_m01487"/>
<dbReference type="EMBL" id="CP002820">
    <property type="protein sequence ID" value="AEG72122.1"/>
    <property type="molecule type" value="Genomic_DNA"/>
</dbReference>
<organism evidence="1 2">
    <name type="scientific">Ralstonia solanacearum (strain Po82)</name>
    <dbReference type="NCBI Taxonomy" id="1031711"/>
    <lineage>
        <taxon>Bacteria</taxon>
        <taxon>Pseudomonadati</taxon>
        <taxon>Pseudomonadota</taxon>
        <taxon>Betaproteobacteria</taxon>
        <taxon>Burkholderiales</taxon>
        <taxon>Burkholderiaceae</taxon>
        <taxon>Ralstonia</taxon>
        <taxon>Ralstonia solanacearum species complex</taxon>
    </lineage>
</organism>
<evidence type="ECO:0000313" key="1">
    <source>
        <dbReference type="EMBL" id="AEG72122.1"/>
    </source>
</evidence>
<accession>F6GAY9</accession>
<dbReference type="Proteomes" id="UP000007953">
    <property type="component" value="Plasmid megaplasmid"/>
</dbReference>
<reference evidence="1 2" key="1">
    <citation type="journal article" date="2011" name="J. Bacteriol.">
        <title>Complete genome sequence of the plant pathogen Ralstonia solanacearum strain Po82.</title>
        <authorList>
            <person name="Xu J."/>
            <person name="Zheng H.J."/>
            <person name="Liu L."/>
            <person name="Pan Z.C."/>
            <person name="Prior P."/>
            <person name="Tang B."/>
            <person name="Xu J.S."/>
            <person name="Zhang H."/>
            <person name="Tian Q."/>
            <person name="Zhang L.Q."/>
            <person name="Feng J."/>
        </authorList>
    </citation>
    <scope>NUCLEOTIDE SEQUENCE [LARGE SCALE GENOMIC DNA]</scope>
    <source>
        <strain evidence="2">Po82</strain>
    </source>
</reference>
<dbReference type="PATRIC" id="fig|1031711.3.peg.4670"/>
<dbReference type="HOGENOM" id="CLU_157252_0_0_4"/>
<geneLocation type="plasmid" evidence="2"/>
<evidence type="ECO:0000313" key="2">
    <source>
        <dbReference type="Proteomes" id="UP000007953"/>
    </source>
</evidence>